<gene>
    <name evidence="10 11" type="primary">plsY</name>
    <name evidence="11" type="ORF">DSCO28_31720</name>
</gene>
<dbReference type="Proteomes" id="UP000425960">
    <property type="component" value="Chromosome"/>
</dbReference>
<dbReference type="SMART" id="SM01207">
    <property type="entry name" value="G3P_acyltransf"/>
    <property type="match status" value="1"/>
</dbReference>
<evidence type="ECO:0000256" key="8">
    <source>
        <dbReference type="ARBA" id="ARBA00023209"/>
    </source>
</evidence>
<keyword evidence="9 10" id="KW-1208">Phospholipid metabolism</keyword>
<dbReference type="UniPathway" id="UPA00085"/>
<feature type="transmembrane region" description="Helical" evidence="10">
    <location>
        <begin position="49"/>
        <end position="67"/>
    </location>
</feature>
<evidence type="ECO:0000256" key="5">
    <source>
        <dbReference type="ARBA" id="ARBA00022989"/>
    </source>
</evidence>
<keyword evidence="4 10" id="KW-0812">Transmembrane</keyword>
<dbReference type="HAMAP" id="MF_01043">
    <property type="entry name" value="PlsY"/>
    <property type="match status" value="1"/>
</dbReference>
<feature type="transmembrane region" description="Helical" evidence="10">
    <location>
        <begin position="6"/>
        <end position="28"/>
    </location>
</feature>
<evidence type="ECO:0000256" key="10">
    <source>
        <dbReference type="HAMAP-Rule" id="MF_01043"/>
    </source>
</evidence>
<evidence type="ECO:0000313" key="12">
    <source>
        <dbReference type="Proteomes" id="UP000425960"/>
    </source>
</evidence>
<evidence type="ECO:0000256" key="7">
    <source>
        <dbReference type="ARBA" id="ARBA00023136"/>
    </source>
</evidence>
<comment type="catalytic activity">
    <reaction evidence="10">
        <text>an acyl phosphate + sn-glycerol 3-phosphate = a 1-acyl-sn-glycero-3-phosphate + phosphate</text>
        <dbReference type="Rhea" id="RHEA:34075"/>
        <dbReference type="ChEBI" id="CHEBI:43474"/>
        <dbReference type="ChEBI" id="CHEBI:57597"/>
        <dbReference type="ChEBI" id="CHEBI:57970"/>
        <dbReference type="ChEBI" id="CHEBI:59918"/>
        <dbReference type="EC" id="2.3.1.275"/>
    </reaction>
</comment>
<feature type="transmembrane region" description="Helical" evidence="10">
    <location>
        <begin position="114"/>
        <end position="137"/>
    </location>
</feature>
<keyword evidence="8 10" id="KW-0594">Phospholipid biosynthesis</keyword>
<comment type="function">
    <text evidence="10">Catalyzes the transfer of an acyl group from acyl-phosphate (acyl-PO(4)) to glycerol-3-phosphate (G3P) to form lysophosphatidic acid (LPA). This enzyme utilizes acyl-phosphate as fatty acyl donor, but not acyl-CoA or acyl-ACP.</text>
</comment>
<dbReference type="PANTHER" id="PTHR30309:SF0">
    <property type="entry name" value="GLYCEROL-3-PHOSPHATE ACYLTRANSFERASE-RELATED"/>
    <property type="match status" value="1"/>
</dbReference>
<evidence type="ECO:0000256" key="4">
    <source>
        <dbReference type="ARBA" id="ARBA00022692"/>
    </source>
</evidence>
<evidence type="ECO:0000256" key="2">
    <source>
        <dbReference type="ARBA" id="ARBA00022516"/>
    </source>
</evidence>
<dbReference type="GO" id="GO:0008654">
    <property type="term" value="P:phospholipid biosynthetic process"/>
    <property type="evidence" value="ECO:0007669"/>
    <property type="project" value="UniProtKB-UniRule"/>
</dbReference>
<dbReference type="GO" id="GO:0043772">
    <property type="term" value="F:acyl-phosphate glycerol-3-phosphate acyltransferase activity"/>
    <property type="evidence" value="ECO:0007669"/>
    <property type="project" value="UniProtKB-UniRule"/>
</dbReference>
<organism evidence="11 12">
    <name type="scientific">Desulfosarcina ovata subsp. sediminis</name>
    <dbReference type="NCBI Taxonomy" id="885957"/>
    <lineage>
        <taxon>Bacteria</taxon>
        <taxon>Pseudomonadati</taxon>
        <taxon>Thermodesulfobacteriota</taxon>
        <taxon>Desulfobacteria</taxon>
        <taxon>Desulfobacterales</taxon>
        <taxon>Desulfosarcinaceae</taxon>
        <taxon>Desulfosarcina</taxon>
    </lineage>
</organism>
<keyword evidence="6 10" id="KW-0443">Lipid metabolism</keyword>
<feature type="transmembrane region" description="Helical" evidence="10">
    <location>
        <begin position="143"/>
        <end position="163"/>
    </location>
</feature>
<reference evidence="11 12" key="1">
    <citation type="submission" date="2019-11" db="EMBL/GenBank/DDBJ databases">
        <title>Comparative genomics of hydrocarbon-degrading Desulfosarcina strains.</title>
        <authorList>
            <person name="Watanabe M."/>
            <person name="Kojima H."/>
            <person name="Fukui M."/>
        </authorList>
    </citation>
    <scope>NUCLEOTIDE SEQUENCE [LARGE SCALE GENOMIC DNA]</scope>
    <source>
        <strain evidence="11 12">28bB2T</strain>
    </source>
</reference>
<dbReference type="GO" id="GO:0005886">
    <property type="term" value="C:plasma membrane"/>
    <property type="evidence" value="ECO:0007669"/>
    <property type="project" value="UniProtKB-SubCell"/>
</dbReference>
<evidence type="ECO:0000256" key="3">
    <source>
        <dbReference type="ARBA" id="ARBA00022679"/>
    </source>
</evidence>
<evidence type="ECO:0000256" key="9">
    <source>
        <dbReference type="ARBA" id="ARBA00023264"/>
    </source>
</evidence>
<keyword evidence="3 10" id="KW-0808">Transferase</keyword>
<comment type="subcellular location">
    <subcellularLocation>
        <location evidence="10">Cell membrane</location>
        <topology evidence="10">Multi-pass membrane protein</topology>
    </subcellularLocation>
</comment>
<keyword evidence="1 10" id="KW-1003">Cell membrane</keyword>
<comment type="subunit">
    <text evidence="10">Probably interacts with PlsX.</text>
</comment>
<dbReference type="KEGG" id="dov:DSCO28_31720"/>
<comment type="similarity">
    <text evidence="10">Belongs to the PlsY family.</text>
</comment>
<dbReference type="RefSeq" id="WP_155323019.1">
    <property type="nucleotide sequence ID" value="NZ_AP021876.1"/>
</dbReference>
<dbReference type="AlphaFoldDB" id="A0A5K7ZMW2"/>
<keyword evidence="5 10" id="KW-1133">Transmembrane helix</keyword>
<dbReference type="Pfam" id="PF02660">
    <property type="entry name" value="G3P_acyltransf"/>
    <property type="match status" value="1"/>
</dbReference>
<dbReference type="InterPro" id="IPR003811">
    <property type="entry name" value="G3P_acylTferase_PlsY"/>
</dbReference>
<evidence type="ECO:0000256" key="6">
    <source>
        <dbReference type="ARBA" id="ARBA00023098"/>
    </source>
</evidence>
<dbReference type="PANTHER" id="PTHR30309">
    <property type="entry name" value="INNER MEMBRANE PROTEIN YGIH"/>
    <property type="match status" value="1"/>
</dbReference>
<keyword evidence="7 10" id="KW-0472">Membrane</keyword>
<dbReference type="EMBL" id="AP021876">
    <property type="protein sequence ID" value="BBO82606.1"/>
    <property type="molecule type" value="Genomic_DNA"/>
</dbReference>
<dbReference type="EC" id="2.3.1.275" evidence="10"/>
<keyword evidence="2 10" id="KW-0444">Lipid biosynthesis</keyword>
<protein>
    <recommendedName>
        <fullName evidence="10">Glycerol-3-phosphate acyltransferase</fullName>
    </recommendedName>
    <alternativeName>
        <fullName evidence="10">Acyl-PO4 G3P acyltransferase</fullName>
    </alternativeName>
    <alternativeName>
        <fullName evidence="10">Acyl-phosphate--glycerol-3-phosphate acyltransferase</fullName>
    </alternativeName>
    <alternativeName>
        <fullName evidence="10">G3P acyltransferase</fullName>
        <shortName evidence="10">GPAT</shortName>
        <ecNumber evidence="10">2.3.1.275</ecNumber>
    </alternativeName>
    <alternativeName>
        <fullName evidence="10">Lysophosphatidic acid synthase</fullName>
        <shortName evidence="10">LPA synthase</shortName>
    </alternativeName>
</protein>
<evidence type="ECO:0000256" key="1">
    <source>
        <dbReference type="ARBA" id="ARBA00022475"/>
    </source>
</evidence>
<accession>A0A5K7ZMW2</accession>
<name>A0A5K7ZMW2_9BACT</name>
<evidence type="ECO:0000313" key="11">
    <source>
        <dbReference type="EMBL" id="BBO82606.1"/>
    </source>
</evidence>
<proteinExistence type="inferred from homology"/>
<comment type="pathway">
    <text evidence="10">Lipid metabolism; phospholipid metabolism.</text>
</comment>
<keyword evidence="11" id="KW-0012">Acyltransferase</keyword>
<sequence length="194" mass="20503">MNNSLPLLAILFVSAYVAGSINFSILAFRFSGREDPRRHGSGNAGATNVYRQAGIAWAAAVLLLDMARAMGMALLAVSLLPLDPVPWVGLGLVLGNRFPCFHRFKGGKGVANYLGFSVIVSPVWAGIGALAWGAAFLVWRTPFLSSFSLVACLAVGTIADPAIHGPGMAGTIVTVGLIVACHHQNIRQRWGHQP</sequence>